<keyword evidence="4" id="KW-0648">Protein biosynthesis</keyword>
<dbReference type="Pfam" id="PF00152">
    <property type="entry name" value="tRNA-synt_2"/>
    <property type="match status" value="1"/>
</dbReference>
<dbReference type="GO" id="GO:0003676">
    <property type="term" value="F:nucleic acid binding"/>
    <property type="evidence" value="ECO:0007669"/>
    <property type="project" value="InterPro"/>
</dbReference>
<accession>A0A4W5LKQ5</accession>
<keyword evidence="5" id="KW-0030">Aminoacyl-tRNA synthetase</keyword>
<dbReference type="InterPro" id="IPR002312">
    <property type="entry name" value="Asp/Asn-tRNA-synth_IIb"/>
</dbReference>
<dbReference type="PROSITE" id="PS50862">
    <property type="entry name" value="AA_TRNA_LIGASE_II"/>
    <property type="match status" value="1"/>
</dbReference>
<evidence type="ECO:0000313" key="7">
    <source>
        <dbReference type="Ensembl" id="ENSHHUP00000025910.1"/>
    </source>
</evidence>
<dbReference type="InterPro" id="IPR004524">
    <property type="entry name" value="Asp-tRNA-ligase_1"/>
</dbReference>
<keyword evidence="2" id="KW-0547">Nucleotide-binding</keyword>
<feature type="domain" description="Aminoacyl-transfer RNA synthetases class-II family profile" evidence="6">
    <location>
        <begin position="144"/>
        <end position="433"/>
    </location>
</feature>
<dbReference type="GO" id="GO:0004815">
    <property type="term" value="F:aspartate-tRNA ligase activity"/>
    <property type="evidence" value="ECO:0007669"/>
    <property type="project" value="TreeGrafter"/>
</dbReference>
<dbReference type="Ensembl" id="ENSHHUT00000026933.1">
    <property type="protein sequence ID" value="ENSHHUP00000025910.1"/>
    <property type="gene ID" value="ENSHHUG00000016361.1"/>
</dbReference>
<keyword evidence="3" id="KW-0067">ATP-binding</keyword>
<dbReference type="GO" id="GO:0006422">
    <property type="term" value="P:aspartyl-tRNA aminoacylation"/>
    <property type="evidence" value="ECO:0007669"/>
    <property type="project" value="TreeGrafter"/>
</dbReference>
<dbReference type="STRING" id="62062.ENSHHUP00000025910"/>
<dbReference type="PRINTS" id="PR01042">
    <property type="entry name" value="TRNASYNTHASP"/>
</dbReference>
<dbReference type="PANTHER" id="PTHR22594">
    <property type="entry name" value="ASPARTYL/LYSYL-TRNA SYNTHETASE"/>
    <property type="match status" value="1"/>
</dbReference>
<dbReference type="InterPro" id="IPR045864">
    <property type="entry name" value="aa-tRNA-synth_II/BPL/LPL"/>
</dbReference>
<dbReference type="SUPFAM" id="SSF50249">
    <property type="entry name" value="Nucleic acid-binding proteins"/>
    <property type="match status" value="1"/>
</dbReference>
<dbReference type="Proteomes" id="UP000314982">
    <property type="component" value="Unassembled WGS sequence"/>
</dbReference>
<dbReference type="InterPro" id="IPR004365">
    <property type="entry name" value="NA-bd_OB_tRNA"/>
</dbReference>
<name>A0A4W5LKQ5_9TELE</name>
<reference evidence="8" key="1">
    <citation type="submission" date="2018-06" db="EMBL/GenBank/DDBJ databases">
        <title>Genome assembly of Danube salmon.</title>
        <authorList>
            <person name="Macqueen D.J."/>
            <person name="Gundappa M.K."/>
        </authorList>
    </citation>
    <scope>NUCLEOTIDE SEQUENCE [LARGE SCALE GENOMIC DNA]</scope>
</reference>
<dbReference type="GeneTree" id="ENSGT01030000234618"/>
<evidence type="ECO:0000256" key="3">
    <source>
        <dbReference type="ARBA" id="ARBA00022840"/>
    </source>
</evidence>
<evidence type="ECO:0000259" key="6">
    <source>
        <dbReference type="PROSITE" id="PS50862"/>
    </source>
</evidence>
<reference evidence="7" key="2">
    <citation type="submission" date="2025-08" db="UniProtKB">
        <authorList>
            <consortium name="Ensembl"/>
        </authorList>
    </citation>
    <scope>IDENTIFICATION</scope>
</reference>
<dbReference type="CDD" id="cd04317">
    <property type="entry name" value="EcAspRS_like_N"/>
    <property type="match status" value="1"/>
</dbReference>
<dbReference type="InterPro" id="IPR006195">
    <property type="entry name" value="aa-tRNA-synth_II"/>
</dbReference>
<dbReference type="SUPFAM" id="SSF55681">
    <property type="entry name" value="Class II aaRS and biotin synthetases"/>
    <property type="match status" value="1"/>
</dbReference>
<dbReference type="GO" id="GO:0005524">
    <property type="term" value="F:ATP binding"/>
    <property type="evidence" value="ECO:0007669"/>
    <property type="project" value="UniProtKB-KW"/>
</dbReference>
<evidence type="ECO:0000313" key="8">
    <source>
        <dbReference type="Proteomes" id="UP000314982"/>
    </source>
</evidence>
<evidence type="ECO:0000256" key="2">
    <source>
        <dbReference type="ARBA" id="ARBA00022741"/>
    </source>
</evidence>
<evidence type="ECO:0000256" key="1">
    <source>
        <dbReference type="ARBA" id="ARBA00022598"/>
    </source>
</evidence>
<dbReference type="AlphaFoldDB" id="A0A4W5LKQ5"/>
<evidence type="ECO:0000256" key="5">
    <source>
        <dbReference type="ARBA" id="ARBA00023146"/>
    </source>
</evidence>
<dbReference type="InterPro" id="IPR047089">
    <property type="entry name" value="Asp-tRNA-ligase_1_N"/>
</dbReference>
<dbReference type="CDD" id="cd00777">
    <property type="entry name" value="AspRS_core"/>
    <property type="match status" value="1"/>
</dbReference>
<keyword evidence="8" id="KW-1185">Reference proteome</keyword>
<dbReference type="HAMAP" id="MF_00044">
    <property type="entry name" value="Asp_tRNA_synth_type1"/>
    <property type="match status" value="1"/>
</dbReference>
<organism evidence="7 8">
    <name type="scientific">Hucho hucho</name>
    <name type="common">huchen</name>
    <dbReference type="NCBI Taxonomy" id="62062"/>
    <lineage>
        <taxon>Eukaryota</taxon>
        <taxon>Metazoa</taxon>
        <taxon>Chordata</taxon>
        <taxon>Craniata</taxon>
        <taxon>Vertebrata</taxon>
        <taxon>Euteleostomi</taxon>
        <taxon>Actinopterygii</taxon>
        <taxon>Neopterygii</taxon>
        <taxon>Teleostei</taxon>
        <taxon>Protacanthopterygii</taxon>
        <taxon>Salmoniformes</taxon>
        <taxon>Salmonidae</taxon>
        <taxon>Salmoninae</taxon>
        <taxon>Hucho</taxon>
    </lineage>
</organism>
<dbReference type="Pfam" id="PF01336">
    <property type="entry name" value="tRNA_anti-codon"/>
    <property type="match status" value="1"/>
</dbReference>
<dbReference type="Gene3D" id="3.30.930.10">
    <property type="entry name" value="Bira Bifunctional Protein, Domain 2"/>
    <property type="match status" value="1"/>
</dbReference>
<proteinExistence type="inferred from homology"/>
<protein>
    <recommendedName>
        <fullName evidence="6">Aminoacyl-transfer RNA synthetases class-II family profile domain-containing protein</fullName>
    </recommendedName>
</protein>
<reference evidence="7" key="3">
    <citation type="submission" date="2025-09" db="UniProtKB">
        <authorList>
            <consortium name="Ensembl"/>
        </authorList>
    </citation>
    <scope>IDENTIFICATION</scope>
</reference>
<evidence type="ECO:0000256" key="4">
    <source>
        <dbReference type="ARBA" id="ARBA00022917"/>
    </source>
</evidence>
<dbReference type="InterPro" id="IPR004364">
    <property type="entry name" value="Aa-tRNA-synt_II"/>
</dbReference>
<dbReference type="InterPro" id="IPR047090">
    <property type="entry name" value="AspRS_core"/>
</dbReference>
<dbReference type="Gene3D" id="2.40.50.140">
    <property type="entry name" value="Nucleic acid-binding proteins"/>
    <property type="match status" value="1"/>
</dbReference>
<sequence>MYRSHNCGELNASHINTEVTLAGWVQKSRDKGFMNWVDLRDRYGITQLIFDESRSIKEVFEAAKTLGREYVIQVKGTVIEREAKNKNIPTGNIEILVTELNILNASLTPPFTIEDETDGGEDIRMKYRYLDIRRNPVKNSLLFRHKVAMEVRKYLSDLDFCEVETPYLIKSTPEGARDFVVPSRMNEGQFYALPQSPQTFKQLLMVGGMDKYFQIVKCFRDEDLRADRQPEFTQIDCEMAFVEQEDILNIFEGLTRHLLKEIKGIEPFQELEITLVKKLIAQLSALRMELATRLGLRNPAEFAPLWVVDFPLLEFDEESGRYHAMHHPFTSPKPEDMHLLETNPGKVRANAYDMVLNGNEIGGGSIRIHDKATQQLMFKYLGFTEDEAKAQFGFLMDAFQFGAPPHGGLAFGLDRLVAILGGQETIRDFIAFPKNNSGRDVMIDAPSNIDESQLKELHIKLNTI</sequence>
<keyword evidence="1" id="KW-0436">Ligase</keyword>
<dbReference type="InterPro" id="IPR012340">
    <property type="entry name" value="NA-bd_OB-fold"/>
</dbReference>
<dbReference type="PANTHER" id="PTHR22594:SF5">
    <property type="entry name" value="ASPARTATE--TRNA LIGASE, MITOCHONDRIAL"/>
    <property type="match status" value="1"/>
</dbReference>